<evidence type="ECO:0000313" key="1">
    <source>
        <dbReference type="EMBL" id="MFD2591128.1"/>
    </source>
</evidence>
<comment type="caution">
    <text evidence="1">The sequence shown here is derived from an EMBL/GenBank/DDBJ whole genome shotgun (WGS) entry which is preliminary data.</text>
</comment>
<accession>A0ABW5NAB2</accession>
<name>A0ABW5NAB2_9FLAO</name>
<reference evidence="2" key="1">
    <citation type="journal article" date="2019" name="Int. J. Syst. Evol. Microbiol.">
        <title>The Global Catalogue of Microorganisms (GCM) 10K type strain sequencing project: providing services to taxonomists for standard genome sequencing and annotation.</title>
        <authorList>
            <consortium name="The Broad Institute Genomics Platform"/>
            <consortium name="The Broad Institute Genome Sequencing Center for Infectious Disease"/>
            <person name="Wu L."/>
            <person name="Ma J."/>
        </authorList>
    </citation>
    <scope>NUCLEOTIDE SEQUENCE [LARGE SCALE GENOMIC DNA]</scope>
    <source>
        <strain evidence="2">KCTC 42423</strain>
    </source>
</reference>
<keyword evidence="2" id="KW-1185">Reference proteome</keyword>
<organism evidence="1 2">
    <name type="scientific">Aquimarina hainanensis</name>
    <dbReference type="NCBI Taxonomy" id="1578017"/>
    <lineage>
        <taxon>Bacteria</taxon>
        <taxon>Pseudomonadati</taxon>
        <taxon>Bacteroidota</taxon>
        <taxon>Flavobacteriia</taxon>
        <taxon>Flavobacteriales</taxon>
        <taxon>Flavobacteriaceae</taxon>
        <taxon>Aquimarina</taxon>
    </lineage>
</organism>
<gene>
    <name evidence="1" type="ORF">ACFSTE_09820</name>
</gene>
<dbReference type="EMBL" id="JBHULX010000017">
    <property type="protein sequence ID" value="MFD2591128.1"/>
    <property type="molecule type" value="Genomic_DNA"/>
</dbReference>
<proteinExistence type="predicted"/>
<protein>
    <submittedName>
        <fullName evidence="1">Uncharacterized protein</fullName>
    </submittedName>
</protein>
<dbReference type="Proteomes" id="UP001597459">
    <property type="component" value="Unassembled WGS sequence"/>
</dbReference>
<sequence length="237" mass="27457">MMSSTITTDINKAFKLDTIGNTTYTIQELKKLGKNELIDIAINIIKQKKHLGKIIYREDFDFIKVVTDNRKIIVSFERNVLYVPLYAKFYYNLEVELPSGKVKQKSNRNNCYGKNGHFHKDSGVDFYSKTKFYIPTKEHTKYINLVVKAIYGSSIEINTRAWDLKMTIFEENDHFYVEEKAENPNSKSSGSYYKIHKETGEIIGTPKIETHFTSAPKIPGVSKDQNRLEALGFREIF</sequence>
<dbReference type="RefSeq" id="WP_176029129.1">
    <property type="nucleotide sequence ID" value="NZ_JBHSJV010000001.1"/>
</dbReference>
<evidence type="ECO:0000313" key="2">
    <source>
        <dbReference type="Proteomes" id="UP001597459"/>
    </source>
</evidence>